<accession>A0A4Y2AER8</accession>
<organism evidence="1 2">
    <name type="scientific">Araneus ventricosus</name>
    <name type="common">Orbweaver spider</name>
    <name type="synonym">Epeira ventricosa</name>
    <dbReference type="NCBI Taxonomy" id="182803"/>
    <lineage>
        <taxon>Eukaryota</taxon>
        <taxon>Metazoa</taxon>
        <taxon>Ecdysozoa</taxon>
        <taxon>Arthropoda</taxon>
        <taxon>Chelicerata</taxon>
        <taxon>Arachnida</taxon>
        <taxon>Araneae</taxon>
        <taxon>Araneomorphae</taxon>
        <taxon>Entelegynae</taxon>
        <taxon>Araneoidea</taxon>
        <taxon>Araneidae</taxon>
        <taxon>Araneus</taxon>
    </lineage>
</organism>
<gene>
    <name evidence="1" type="ORF">AVEN_152935_1</name>
</gene>
<name>A0A4Y2AER8_ARAVE</name>
<reference evidence="1 2" key="1">
    <citation type="journal article" date="2019" name="Sci. Rep.">
        <title>Orb-weaving spider Araneus ventricosus genome elucidates the spidroin gene catalogue.</title>
        <authorList>
            <person name="Kono N."/>
            <person name="Nakamura H."/>
            <person name="Ohtoshi R."/>
            <person name="Moran D.A.P."/>
            <person name="Shinohara A."/>
            <person name="Yoshida Y."/>
            <person name="Fujiwara M."/>
            <person name="Mori M."/>
            <person name="Tomita M."/>
            <person name="Arakawa K."/>
        </authorList>
    </citation>
    <scope>NUCLEOTIDE SEQUENCE [LARGE SCALE GENOMIC DNA]</scope>
</reference>
<proteinExistence type="predicted"/>
<sequence length="74" mass="8617">MFFDDDLIRYNGDEGYERINFVVWHRHPISGIGYKPKLFSLTLREPCSRYLEPRQDRSGCSGNEAPVAHLNFLA</sequence>
<keyword evidence="2" id="KW-1185">Reference proteome</keyword>
<protein>
    <submittedName>
        <fullName evidence="1">Uncharacterized protein</fullName>
    </submittedName>
</protein>
<dbReference type="Proteomes" id="UP000499080">
    <property type="component" value="Unassembled WGS sequence"/>
</dbReference>
<dbReference type="AlphaFoldDB" id="A0A4Y2AER8"/>
<evidence type="ECO:0000313" key="2">
    <source>
        <dbReference type="Proteomes" id="UP000499080"/>
    </source>
</evidence>
<evidence type="ECO:0000313" key="1">
    <source>
        <dbReference type="EMBL" id="GBL77716.1"/>
    </source>
</evidence>
<dbReference type="EMBL" id="BGPR01000013">
    <property type="protein sequence ID" value="GBL77716.1"/>
    <property type="molecule type" value="Genomic_DNA"/>
</dbReference>
<comment type="caution">
    <text evidence="1">The sequence shown here is derived from an EMBL/GenBank/DDBJ whole genome shotgun (WGS) entry which is preliminary data.</text>
</comment>